<evidence type="ECO:0000256" key="1">
    <source>
        <dbReference type="SAM" id="MobiDB-lite"/>
    </source>
</evidence>
<gene>
    <name evidence="2" type="ORF">O181_040200</name>
</gene>
<dbReference type="AlphaFoldDB" id="A0A9Q3HFW6"/>
<accession>A0A9Q3HFW6</accession>
<proteinExistence type="predicted"/>
<feature type="region of interest" description="Disordered" evidence="1">
    <location>
        <begin position="1"/>
        <end position="83"/>
    </location>
</feature>
<keyword evidence="3" id="KW-1185">Reference proteome</keyword>
<feature type="compositionally biased region" description="Polar residues" evidence="1">
    <location>
        <begin position="159"/>
        <end position="170"/>
    </location>
</feature>
<reference evidence="2" key="1">
    <citation type="submission" date="2021-03" db="EMBL/GenBank/DDBJ databases">
        <title>Draft genome sequence of rust myrtle Austropuccinia psidii MF-1, a brazilian biotype.</title>
        <authorList>
            <person name="Quecine M.C."/>
            <person name="Pachon D.M.R."/>
            <person name="Bonatelli M.L."/>
            <person name="Correr F.H."/>
            <person name="Franceschini L.M."/>
            <person name="Leite T.F."/>
            <person name="Margarido G.R.A."/>
            <person name="Almeida C.A."/>
            <person name="Ferrarezi J.A."/>
            <person name="Labate C.A."/>
        </authorList>
    </citation>
    <scope>NUCLEOTIDE SEQUENCE</scope>
    <source>
        <strain evidence="2">MF-1</strain>
    </source>
</reference>
<evidence type="ECO:0000313" key="3">
    <source>
        <dbReference type="Proteomes" id="UP000765509"/>
    </source>
</evidence>
<dbReference type="EMBL" id="AVOT02015839">
    <property type="protein sequence ID" value="MBW0500485.1"/>
    <property type="molecule type" value="Genomic_DNA"/>
</dbReference>
<organism evidence="2 3">
    <name type="scientific">Austropuccinia psidii MF-1</name>
    <dbReference type="NCBI Taxonomy" id="1389203"/>
    <lineage>
        <taxon>Eukaryota</taxon>
        <taxon>Fungi</taxon>
        <taxon>Dikarya</taxon>
        <taxon>Basidiomycota</taxon>
        <taxon>Pucciniomycotina</taxon>
        <taxon>Pucciniomycetes</taxon>
        <taxon>Pucciniales</taxon>
        <taxon>Sphaerophragmiaceae</taxon>
        <taxon>Austropuccinia</taxon>
    </lineage>
</organism>
<name>A0A9Q3HFW6_9BASI</name>
<feature type="compositionally biased region" description="Polar residues" evidence="1">
    <location>
        <begin position="35"/>
        <end position="45"/>
    </location>
</feature>
<feature type="region of interest" description="Disordered" evidence="1">
    <location>
        <begin position="143"/>
        <end position="170"/>
    </location>
</feature>
<dbReference type="Proteomes" id="UP000765509">
    <property type="component" value="Unassembled WGS sequence"/>
</dbReference>
<protein>
    <submittedName>
        <fullName evidence="2">Uncharacterized protein</fullName>
    </submittedName>
</protein>
<evidence type="ECO:0000313" key="2">
    <source>
        <dbReference type="EMBL" id="MBW0500485.1"/>
    </source>
</evidence>
<comment type="caution">
    <text evidence="2">The sequence shown here is derived from an EMBL/GenBank/DDBJ whole genome shotgun (WGS) entry which is preliminary data.</text>
</comment>
<sequence>MSCLCSGFESQADKEGQPGIPQGRAWNKLPGDISQIDTLQTTYGNHQRMESHQEVQPPGGEGNQDKGESSQHPTYRRKDDPARAYYDSFRLTRSRPTQLPSGFKLFRHQKISGQESQLLTIPGSFKEKKRIQGQKQDIFQQKEERVRKNDPEAVGVGERTTQTRNSCKYF</sequence>